<accession>A0A645J4W5</accession>
<dbReference type="PIRSF" id="PIRSF016661">
    <property type="entry name" value="BioY"/>
    <property type="match status" value="1"/>
</dbReference>
<feature type="transmembrane region" description="Helical" evidence="1">
    <location>
        <begin position="96"/>
        <end position="119"/>
    </location>
</feature>
<keyword evidence="1" id="KW-1133">Transmembrane helix</keyword>
<evidence type="ECO:0000313" key="2">
    <source>
        <dbReference type="EMBL" id="MPN58678.1"/>
    </source>
</evidence>
<proteinExistence type="predicted"/>
<evidence type="ECO:0000256" key="1">
    <source>
        <dbReference type="SAM" id="Phobius"/>
    </source>
</evidence>
<dbReference type="AlphaFoldDB" id="A0A645J4W5"/>
<name>A0A645J4W5_9ZZZZ</name>
<sequence length="163" mass="16805">MTAVIAVLSQIALPLPSGVPITLQTLAIALCGYILGSMLAPLSVMIYLALGAVGLPVFANFKVGIGVLFGVTGGFLWGFILFAAFCGAASACKNKILTVLLSLIGLLLCHFIGVIQFSLVTHTGLWQSALIASIPYLIKDALSALAAYLIAAAVKRALKSSLA</sequence>
<protein>
    <submittedName>
        <fullName evidence="2">Biotin transporter BioY</fullName>
    </submittedName>
</protein>
<keyword evidence="1" id="KW-0812">Transmembrane</keyword>
<gene>
    <name evidence="2" type="primary">bioY_23</name>
    <name evidence="2" type="ORF">SDC9_206389</name>
</gene>
<organism evidence="2">
    <name type="scientific">bioreactor metagenome</name>
    <dbReference type="NCBI Taxonomy" id="1076179"/>
    <lineage>
        <taxon>unclassified sequences</taxon>
        <taxon>metagenomes</taxon>
        <taxon>ecological metagenomes</taxon>
    </lineage>
</organism>
<dbReference type="Gene3D" id="1.10.1760.20">
    <property type="match status" value="1"/>
</dbReference>
<dbReference type="EMBL" id="VSSQ01131691">
    <property type="protein sequence ID" value="MPN58678.1"/>
    <property type="molecule type" value="Genomic_DNA"/>
</dbReference>
<keyword evidence="1" id="KW-0472">Membrane</keyword>
<reference evidence="2" key="1">
    <citation type="submission" date="2019-08" db="EMBL/GenBank/DDBJ databases">
        <authorList>
            <person name="Kucharzyk K."/>
            <person name="Murdoch R.W."/>
            <person name="Higgins S."/>
            <person name="Loffler F."/>
        </authorList>
    </citation>
    <scope>NUCLEOTIDE SEQUENCE</scope>
</reference>
<dbReference type="Pfam" id="PF02632">
    <property type="entry name" value="BioY"/>
    <property type="match status" value="1"/>
</dbReference>
<comment type="caution">
    <text evidence="2">The sequence shown here is derived from an EMBL/GenBank/DDBJ whole genome shotgun (WGS) entry which is preliminary data.</text>
</comment>
<feature type="transmembrane region" description="Helical" evidence="1">
    <location>
        <begin position="125"/>
        <end position="151"/>
    </location>
</feature>
<dbReference type="InterPro" id="IPR003784">
    <property type="entry name" value="BioY"/>
</dbReference>
<dbReference type="PANTHER" id="PTHR34295">
    <property type="entry name" value="BIOTIN TRANSPORTER BIOY"/>
    <property type="match status" value="1"/>
</dbReference>
<dbReference type="GO" id="GO:0005886">
    <property type="term" value="C:plasma membrane"/>
    <property type="evidence" value="ECO:0007669"/>
    <property type="project" value="InterPro"/>
</dbReference>
<dbReference type="PANTHER" id="PTHR34295:SF1">
    <property type="entry name" value="BIOTIN TRANSPORTER BIOY"/>
    <property type="match status" value="1"/>
</dbReference>
<dbReference type="GO" id="GO:0015225">
    <property type="term" value="F:biotin transmembrane transporter activity"/>
    <property type="evidence" value="ECO:0007669"/>
    <property type="project" value="InterPro"/>
</dbReference>
<feature type="transmembrane region" description="Helical" evidence="1">
    <location>
        <begin position="65"/>
        <end position="89"/>
    </location>
</feature>